<gene>
    <name evidence="2" type="ORF">LTR05_002776</name>
</gene>
<name>A0AAN7T2T3_9EURO</name>
<feature type="compositionally biased region" description="Polar residues" evidence="1">
    <location>
        <begin position="373"/>
        <end position="387"/>
    </location>
</feature>
<feature type="compositionally biased region" description="Polar residues" evidence="1">
    <location>
        <begin position="53"/>
        <end position="65"/>
    </location>
</feature>
<feature type="compositionally biased region" description="Polar residues" evidence="1">
    <location>
        <begin position="480"/>
        <end position="495"/>
    </location>
</feature>
<keyword evidence="3" id="KW-1185">Reference proteome</keyword>
<dbReference type="EMBL" id="JAVRRJ010000002">
    <property type="protein sequence ID" value="KAK5088556.1"/>
    <property type="molecule type" value="Genomic_DNA"/>
</dbReference>
<feature type="compositionally biased region" description="Low complexity" evidence="1">
    <location>
        <begin position="275"/>
        <end position="288"/>
    </location>
</feature>
<feature type="region of interest" description="Disordered" evidence="1">
    <location>
        <begin position="522"/>
        <end position="541"/>
    </location>
</feature>
<feature type="compositionally biased region" description="Polar residues" evidence="1">
    <location>
        <begin position="18"/>
        <end position="35"/>
    </location>
</feature>
<accession>A0AAN7T2T3</accession>
<feature type="region of interest" description="Disordered" evidence="1">
    <location>
        <begin position="1"/>
        <end position="512"/>
    </location>
</feature>
<evidence type="ECO:0000256" key="1">
    <source>
        <dbReference type="SAM" id="MobiDB-lite"/>
    </source>
</evidence>
<reference evidence="2 3" key="1">
    <citation type="submission" date="2023-08" db="EMBL/GenBank/DDBJ databases">
        <title>Black Yeasts Isolated from many extreme environments.</title>
        <authorList>
            <person name="Coleine C."/>
            <person name="Stajich J.E."/>
            <person name="Selbmann L."/>
        </authorList>
    </citation>
    <scope>NUCLEOTIDE SEQUENCE [LARGE SCALE GENOMIC DNA]</scope>
    <source>
        <strain evidence="2 3">CCFEE 5910</strain>
    </source>
</reference>
<evidence type="ECO:0000313" key="3">
    <source>
        <dbReference type="Proteomes" id="UP001309876"/>
    </source>
</evidence>
<dbReference type="Proteomes" id="UP001309876">
    <property type="component" value="Unassembled WGS sequence"/>
</dbReference>
<protein>
    <submittedName>
        <fullName evidence="2">Uncharacterized protein</fullName>
    </submittedName>
</protein>
<feature type="compositionally biased region" description="Polar residues" evidence="1">
    <location>
        <begin position="341"/>
        <end position="352"/>
    </location>
</feature>
<feature type="compositionally biased region" description="Low complexity" evidence="1">
    <location>
        <begin position="66"/>
        <end position="87"/>
    </location>
</feature>
<comment type="caution">
    <text evidence="2">The sequence shown here is derived from an EMBL/GenBank/DDBJ whole genome shotgun (WGS) entry which is preliminary data.</text>
</comment>
<proteinExistence type="predicted"/>
<feature type="compositionally biased region" description="Low complexity" evidence="1">
    <location>
        <begin position="353"/>
        <end position="364"/>
    </location>
</feature>
<feature type="compositionally biased region" description="Polar residues" evidence="1">
    <location>
        <begin position="190"/>
        <end position="209"/>
    </location>
</feature>
<feature type="compositionally biased region" description="Basic residues" evidence="1">
    <location>
        <begin position="259"/>
        <end position="270"/>
    </location>
</feature>
<feature type="compositionally biased region" description="Basic and acidic residues" evidence="1">
    <location>
        <begin position="122"/>
        <end position="147"/>
    </location>
</feature>
<evidence type="ECO:0000313" key="2">
    <source>
        <dbReference type="EMBL" id="KAK5088556.1"/>
    </source>
</evidence>
<organism evidence="2 3">
    <name type="scientific">Lithohypha guttulata</name>
    <dbReference type="NCBI Taxonomy" id="1690604"/>
    <lineage>
        <taxon>Eukaryota</taxon>
        <taxon>Fungi</taxon>
        <taxon>Dikarya</taxon>
        <taxon>Ascomycota</taxon>
        <taxon>Pezizomycotina</taxon>
        <taxon>Eurotiomycetes</taxon>
        <taxon>Chaetothyriomycetidae</taxon>
        <taxon>Chaetothyriales</taxon>
        <taxon>Trichomeriaceae</taxon>
        <taxon>Lithohypha</taxon>
    </lineage>
</organism>
<feature type="compositionally biased region" description="Basic and acidic residues" evidence="1">
    <location>
        <begin position="428"/>
        <end position="446"/>
    </location>
</feature>
<dbReference type="AlphaFoldDB" id="A0AAN7T2T3"/>
<sequence length="573" mass="62039">MSAKLPRSTPPTFPVSASGPTSSAQAAGPSRSSNPFHRVDIPSQVRSAPHAAHQSTLSQQSNPFRTPTHTPHASSSSSHFVSSPVSPIDSTGIDSRFREEGNPRTLARAVHQKGSTVNKMSSEPRKSTDLRKLDGKPYPGHEDEAAAKPRKVKVAQDMYAGAMPPTYEKQDYQSPATTKGGCQKCGGHKVSTSDASNGVASPEKVQSQPQSPPAHGCQKCGGRKSTPPSSFPRAVMANVQPRAQPRAAPVQSSEAGPSGHRHKCTKCGRARRPDSISTSSSSHQPRSPLAGPPLEHNVPQLQTNGVPIMNIEPPTAITERAPTLPFSPASTVGETPLIKHNANNKQKRPQNPSRTSSISSLFRSLSRRRKTSDNPLPSQQLGESTPHNIVDKISNALHDSNDGSKSNYARLGADDPIERSGSPFSFVDKPKEEQAFEMNDMRKPKQSEGQSSSRRNSWDKTNEATNFLEDSAISDRPRYSRSQSTKNHLRSQSVQEGDGFLALPPDQRPGITRFKSLRQGVGRAASGLSRSASQISRGSSLRRLESVKKVPEFWYRSDMAIEGAGNDYNEYAY</sequence>